<accession>A0A1D3JSL3</accession>
<evidence type="ECO:0000259" key="2">
    <source>
        <dbReference type="Pfam" id="PF20178"/>
    </source>
</evidence>
<evidence type="ECO:0000313" key="3">
    <source>
        <dbReference type="EMBL" id="SBW79093.1"/>
    </source>
</evidence>
<name>A0A1D3JSL3_PSEVE</name>
<dbReference type="EMBL" id="LT599583">
    <property type="protein sequence ID" value="SBW79093.1"/>
    <property type="molecule type" value="Genomic_DNA"/>
</dbReference>
<feature type="domain" description="Dermonecrotic toxin N-terminal" evidence="2">
    <location>
        <begin position="704"/>
        <end position="977"/>
    </location>
</feature>
<reference evidence="4" key="1">
    <citation type="submission" date="2016-07" db="EMBL/GenBank/DDBJ databases">
        <authorList>
            <person name="Florea S."/>
            <person name="Webb J.S."/>
            <person name="Jaromczyk J."/>
            <person name="Schardl C.L."/>
        </authorList>
    </citation>
    <scope>NUCLEOTIDE SEQUENCE [LARGE SCALE GENOMIC DNA]</scope>
    <source>
        <strain evidence="4">1YdBTEX2</strain>
    </source>
</reference>
<gene>
    <name evidence="3" type="ORF">PVE_R1G1206</name>
</gene>
<organism evidence="3 4">
    <name type="scientific">Pseudomonas veronii 1YdBTEX2</name>
    <dbReference type="NCBI Taxonomy" id="1295141"/>
    <lineage>
        <taxon>Bacteria</taxon>
        <taxon>Pseudomonadati</taxon>
        <taxon>Pseudomonadota</taxon>
        <taxon>Gammaproteobacteria</taxon>
        <taxon>Pseudomonadales</taxon>
        <taxon>Pseudomonadaceae</taxon>
        <taxon>Pseudomonas</taxon>
    </lineage>
</organism>
<keyword evidence="1" id="KW-0175">Coiled coil</keyword>
<feature type="domain" description="Dermonecrotic toxin N-terminal" evidence="2">
    <location>
        <begin position="430"/>
        <end position="582"/>
    </location>
</feature>
<proteinExistence type="predicted"/>
<evidence type="ECO:0000313" key="4">
    <source>
        <dbReference type="Proteomes" id="UP000245431"/>
    </source>
</evidence>
<dbReference type="Proteomes" id="UP000245431">
    <property type="component" value="Chromosome PVE_r1"/>
</dbReference>
<dbReference type="InterPro" id="IPR046673">
    <property type="entry name" value="ToxA_N"/>
</dbReference>
<feature type="coiled-coil region" evidence="1">
    <location>
        <begin position="411"/>
        <end position="438"/>
    </location>
</feature>
<evidence type="ECO:0000256" key="1">
    <source>
        <dbReference type="SAM" id="Coils"/>
    </source>
</evidence>
<sequence>MTDTSNPLSPLAVRDFPPFSHAQVRPVNESLLLEATARWHASREQMLRLSTDAPSVHASLNAFINEQLDLDGDSVQLHFAASDERPARSITLTQASAFVHQFPAYAALYQHCRVIGLPESKTQYAAQPFELVKPFTQLNVEQALRTAWVRYWWFTRAPGTAVSRRDHAVAQYSSHLQAAAQLACASGAITADQLKPLLTVLDPPSGALQLDGQKIYAEQLRLKRTGLADAEIPGALVITLDAEVVLQLLYLPSEEPALNLFNSRVGMEQWLLDHPTLFPGVTAITRDNLIDYREVDEPLQAGVTHLLEHRLKEKQASLKYPHGRDLAEHGHRALEAADQVDRQQRSQGVFALPPASALAPAEDDAPLDSAPIVFAGLTADLPLAQRRHALSRQQQPLFGTVQAPAILPPPSDEQQATLRSQLNRLHEAQQQAHEAASALWNQPQNQLLELSQQANPDYHRLLQARLNGLLAEASLQRQLNQISPAGYAMLLAALDPLNAPDPELKVSVATLTLSIRERSNDAINTQRKELDGALLITLEAALLDASTPQDLLLYWPGSQGGLQHFASRQALEQWLGVTPSDAASLELALLNQTPFEYSLTVQLDDWVAQIEAMLRRAPDDTERQAQELQPMRVQAIQELGVSTNTARELAYAQLLEQQQSGALAAQLPVWLGQVSAADRAELKALLERYIVALQRADEVLNLKLPLISSFCTKRLHARLSRDFSLKQPFSVQLDVPESVTHQQHFVGAPGAPGTPTKTVQVPSATRVKMSLDELALSNIDTPIAERLTFMKVEVSSQDATEGQALTAGLSANYLRKLVPELDLAQAYEDLIVEAYQGSDRETDFSRDYRLECLLEPQRLMLTLQGRLAFLQKHITATELNTFNIAVNASTAEAWRADGNDIELLPAHLSVGGPDTQDGSSTLSGVTFIRQKNSGLTLLYLPESPDGHYLRSYANLEAARLALYRLCLSSTMVNYLAGRALLGNVANHVSRINQAVLRHFDALIGVGRPWPVTTSLAGHLLNAQMGRVKEAHRASSRSNSDLYLERYAIKGVQAFSYIKMALGVVPVVGTVIGLYDGWVSANDAVDAFRRGDHAQGMHDITQVLQSMIDAGVDVAGGVLITPNAARTRTLGRQLRNAFKGGRYLQPPMSRKARRIAERFSGYEYDKEIALAHLTPASHGIYRNIYRHADGHFIVRQGNVYQVELQNGHWRLSGNALKTYKQPIALDDAGQWDTHFGVYGTAQPAGLAGGGGVLGHLADTLEPLWPMAIRQRLPIWWTDHVLRRQLALSNALNTLSSRLDAQLAATSNLQHLSNQSDFATRKTLQPTLDQAYTQDIELAIQQANAIQDVIAFPPNREHLALQGLQSRAALIVTSRAVERLKVAAAALQELTGQFADIQVPPARPAAILQFLQTRKGLSQKIVQELDRIDRIFLVMNEWSSQINLAALEADLRLQGRSTRRTAQQIDADLQNTRTLVGEARDDAARWNELYDEGFRTHLRTVHSIDTFNRYDHVSDPSWLYLQSEVNRVYLDAHLALNTHFALTKTPTTVSQRTRILNECIDAYARFSLSVKTLSAGYPQHFDLDNLDALLNNLERMIQLARHRIGTTPRLRRPQPDAPQGTVFESEDNRLLIGIKSTDPRTNTTRYTIDNLSGHTETWEQRPDGRAQRQPAPPVEFPAEANVKSVMVSEAQNRLRAVPAYQAKVDAYARQGMLPVDLEHMLVSEAAELTLRANRIARLDPEEPSLQPLRTTASELTAAGRALRTRQSLASRKPTDGMLDDLVRHHVVEVRRTASMSELARRANGHRDFMQEYEVWDLTATPPRPLWYAHFHYNRRTAIFDEFEKAHLKLPEHRYLTHADDPSLPFSDIGRQSAALPHIRPLWVAQ</sequence>
<dbReference type="Pfam" id="PF20178">
    <property type="entry name" value="ToxA_N"/>
    <property type="match status" value="3"/>
</dbReference>
<dbReference type="RefSeq" id="WP_017844592.1">
    <property type="nucleotide sequence ID" value="NZ_AOUH01000005.1"/>
</dbReference>
<feature type="domain" description="Dermonecrotic toxin N-terminal" evidence="2">
    <location>
        <begin position="81"/>
        <end position="273"/>
    </location>
</feature>
<protein>
    <recommendedName>
        <fullName evidence="2">Dermonecrotic toxin N-terminal domain-containing protein</fullName>
    </recommendedName>
</protein>